<protein>
    <submittedName>
        <fullName evidence="7">ABC transporter ATP-binding protein</fullName>
    </submittedName>
</protein>
<evidence type="ECO:0000313" key="7">
    <source>
        <dbReference type="EMBL" id="TFD52276.1"/>
    </source>
</evidence>
<comment type="similarity">
    <text evidence="1">Belongs to the ABC transporter superfamily.</text>
</comment>
<evidence type="ECO:0000256" key="4">
    <source>
        <dbReference type="ARBA" id="ARBA00022840"/>
    </source>
</evidence>
<dbReference type="Gene3D" id="3.40.50.300">
    <property type="entry name" value="P-loop containing nucleotide triphosphate hydrolases"/>
    <property type="match status" value="1"/>
</dbReference>
<dbReference type="SMART" id="SM00382">
    <property type="entry name" value="AAA"/>
    <property type="match status" value="1"/>
</dbReference>
<dbReference type="EMBL" id="SOHE01000029">
    <property type="protein sequence ID" value="TFD52276.1"/>
    <property type="molecule type" value="Genomic_DNA"/>
</dbReference>
<organism evidence="7 8">
    <name type="scientific">Cryobacterium frigoriphilum</name>
    <dbReference type="NCBI Taxonomy" id="1259150"/>
    <lineage>
        <taxon>Bacteria</taxon>
        <taxon>Bacillati</taxon>
        <taxon>Actinomycetota</taxon>
        <taxon>Actinomycetes</taxon>
        <taxon>Micrococcales</taxon>
        <taxon>Microbacteriaceae</taxon>
        <taxon>Cryobacterium</taxon>
    </lineage>
</organism>
<keyword evidence="2" id="KW-0813">Transport</keyword>
<proteinExistence type="inferred from homology"/>
<dbReference type="GO" id="GO:0016887">
    <property type="term" value="F:ATP hydrolysis activity"/>
    <property type="evidence" value="ECO:0007669"/>
    <property type="project" value="InterPro"/>
</dbReference>
<evidence type="ECO:0000256" key="3">
    <source>
        <dbReference type="ARBA" id="ARBA00022741"/>
    </source>
</evidence>
<dbReference type="PANTHER" id="PTHR43820">
    <property type="entry name" value="HIGH-AFFINITY BRANCHED-CHAIN AMINO ACID TRANSPORT ATP-BINDING PROTEIN LIVF"/>
    <property type="match status" value="1"/>
</dbReference>
<dbReference type="InterPro" id="IPR027417">
    <property type="entry name" value="P-loop_NTPase"/>
</dbReference>
<dbReference type="Pfam" id="PF00005">
    <property type="entry name" value="ABC_tran"/>
    <property type="match status" value="1"/>
</dbReference>
<comment type="caution">
    <text evidence="7">The sequence shown here is derived from an EMBL/GenBank/DDBJ whole genome shotgun (WGS) entry which is preliminary data.</text>
</comment>
<dbReference type="Proteomes" id="UP000297447">
    <property type="component" value="Unassembled WGS sequence"/>
</dbReference>
<dbReference type="CDD" id="cd03224">
    <property type="entry name" value="ABC_TM1139_LivF_branched"/>
    <property type="match status" value="1"/>
</dbReference>
<feature type="domain" description="ABC transporter" evidence="6">
    <location>
        <begin position="2"/>
        <end position="240"/>
    </location>
</feature>
<dbReference type="GO" id="GO:0015658">
    <property type="term" value="F:branched-chain amino acid transmembrane transporter activity"/>
    <property type="evidence" value="ECO:0007669"/>
    <property type="project" value="TreeGrafter"/>
</dbReference>
<gene>
    <name evidence="7" type="ORF">E3T55_06640</name>
</gene>
<keyword evidence="4 7" id="KW-0067">ATP-binding</keyword>
<evidence type="ECO:0000256" key="1">
    <source>
        <dbReference type="ARBA" id="ARBA00005417"/>
    </source>
</evidence>
<dbReference type="OrthoDB" id="9776369at2"/>
<dbReference type="AlphaFoldDB" id="A0A4R9A4Y5"/>
<dbReference type="SUPFAM" id="SSF52540">
    <property type="entry name" value="P-loop containing nucleoside triphosphate hydrolases"/>
    <property type="match status" value="1"/>
</dbReference>
<evidence type="ECO:0000313" key="8">
    <source>
        <dbReference type="Proteomes" id="UP000297447"/>
    </source>
</evidence>
<keyword evidence="3" id="KW-0547">Nucleotide-binding</keyword>
<dbReference type="RefSeq" id="WP_134518787.1">
    <property type="nucleotide sequence ID" value="NZ_SOHE01000029.1"/>
</dbReference>
<dbReference type="PANTHER" id="PTHR43820:SF4">
    <property type="entry name" value="HIGH-AFFINITY BRANCHED-CHAIN AMINO ACID TRANSPORT ATP-BINDING PROTEIN LIVF"/>
    <property type="match status" value="1"/>
</dbReference>
<dbReference type="GO" id="GO:0015807">
    <property type="term" value="P:L-amino acid transport"/>
    <property type="evidence" value="ECO:0007669"/>
    <property type="project" value="TreeGrafter"/>
</dbReference>
<reference evidence="7 8" key="1">
    <citation type="submission" date="2019-03" db="EMBL/GenBank/DDBJ databases">
        <title>Genomics of glacier-inhabiting Cryobacterium strains.</title>
        <authorList>
            <person name="Liu Q."/>
            <person name="Xin Y.-H."/>
        </authorList>
    </citation>
    <scope>NUCLEOTIDE SEQUENCE [LARGE SCALE GENOMIC DNA]</scope>
    <source>
        <strain evidence="7 8">Hh14</strain>
    </source>
</reference>
<dbReference type="InterPro" id="IPR003439">
    <property type="entry name" value="ABC_transporter-like_ATP-bd"/>
</dbReference>
<keyword evidence="5" id="KW-0029">Amino-acid transport</keyword>
<keyword evidence="8" id="KW-1185">Reference proteome</keyword>
<dbReference type="InterPro" id="IPR052156">
    <property type="entry name" value="BCAA_Transport_ATP-bd_LivF"/>
</dbReference>
<name>A0A4R9A4Y5_9MICO</name>
<dbReference type="PROSITE" id="PS50893">
    <property type="entry name" value="ABC_TRANSPORTER_2"/>
    <property type="match status" value="1"/>
</dbReference>
<evidence type="ECO:0000256" key="5">
    <source>
        <dbReference type="ARBA" id="ARBA00022970"/>
    </source>
</evidence>
<dbReference type="GO" id="GO:0005524">
    <property type="term" value="F:ATP binding"/>
    <property type="evidence" value="ECO:0007669"/>
    <property type="project" value="UniProtKB-KW"/>
</dbReference>
<sequence>MLEFNELSVRYGLGVEALNQISLSAPVGKITAVIGGNGAGKSTLMRAASGVLSFHGGTVAGGTVSLDGKNITGLSASGIVARGLVHVPEGRKIFGDLTVLDNLKAGGATVKSGRTRDRVLGEILELFPILAERQSQRAGLLSGGQQQILAICRGMMSSPRVMLLDEPTLGLAPQTVEQVAGVIQQINSRGITVVVVEQNAAMALGIADFGTVIEQGRVVLSDEASVLRGSADVQRLFLGGNTDEIGFAPRAIKPLERWTA</sequence>
<evidence type="ECO:0000259" key="6">
    <source>
        <dbReference type="PROSITE" id="PS50893"/>
    </source>
</evidence>
<accession>A0A4R9A4Y5</accession>
<dbReference type="InterPro" id="IPR003593">
    <property type="entry name" value="AAA+_ATPase"/>
</dbReference>
<evidence type="ECO:0000256" key="2">
    <source>
        <dbReference type="ARBA" id="ARBA00022448"/>
    </source>
</evidence>